<dbReference type="GeneID" id="63690354"/>
<feature type="region of interest" description="Disordered" evidence="2">
    <location>
        <begin position="68"/>
        <end position="98"/>
    </location>
</feature>
<reference evidence="5 6" key="1">
    <citation type="journal article" date="2012" name="Science">
        <title>The Paleozoic origin of enzymatic lignin decomposition reconstructed from 31 fungal genomes.</title>
        <authorList>
            <person name="Floudas D."/>
            <person name="Binder M."/>
            <person name="Riley R."/>
            <person name="Barry K."/>
            <person name="Blanchette R.A."/>
            <person name="Henrissat B."/>
            <person name="Martinez A.T."/>
            <person name="Otillar R."/>
            <person name="Spatafora J.W."/>
            <person name="Yadav J.S."/>
            <person name="Aerts A."/>
            <person name="Benoit I."/>
            <person name="Boyd A."/>
            <person name="Carlson A."/>
            <person name="Copeland A."/>
            <person name="Coutinho P.M."/>
            <person name="de Vries R.P."/>
            <person name="Ferreira P."/>
            <person name="Findley K."/>
            <person name="Foster B."/>
            <person name="Gaskell J."/>
            <person name="Glotzer D."/>
            <person name="Gorecki P."/>
            <person name="Heitman J."/>
            <person name="Hesse C."/>
            <person name="Hori C."/>
            <person name="Igarashi K."/>
            <person name="Jurgens J.A."/>
            <person name="Kallen N."/>
            <person name="Kersten P."/>
            <person name="Kohler A."/>
            <person name="Kuees U."/>
            <person name="Kumar T.K.A."/>
            <person name="Kuo A."/>
            <person name="LaButti K."/>
            <person name="Larrondo L.F."/>
            <person name="Lindquist E."/>
            <person name="Ling A."/>
            <person name="Lombard V."/>
            <person name="Lucas S."/>
            <person name="Lundell T."/>
            <person name="Martin R."/>
            <person name="McLaughlin D.J."/>
            <person name="Morgenstern I."/>
            <person name="Morin E."/>
            <person name="Murat C."/>
            <person name="Nagy L.G."/>
            <person name="Nolan M."/>
            <person name="Ohm R.A."/>
            <person name="Patyshakuliyeva A."/>
            <person name="Rokas A."/>
            <person name="Ruiz-Duenas F.J."/>
            <person name="Sabat G."/>
            <person name="Salamov A."/>
            <person name="Samejima M."/>
            <person name="Schmutz J."/>
            <person name="Slot J.C."/>
            <person name="St John F."/>
            <person name="Stenlid J."/>
            <person name="Sun H."/>
            <person name="Sun S."/>
            <person name="Syed K."/>
            <person name="Tsang A."/>
            <person name="Wiebenga A."/>
            <person name="Young D."/>
            <person name="Pisabarro A."/>
            <person name="Eastwood D.C."/>
            <person name="Martin F."/>
            <person name="Cullen D."/>
            <person name="Grigoriev I.V."/>
            <person name="Hibbett D.S."/>
        </authorList>
    </citation>
    <scope>NUCLEOTIDE SEQUENCE [LARGE SCALE GENOMIC DNA]</scope>
    <source>
        <strain evidence="5 6">DJM-731 SS1</strain>
    </source>
</reference>
<dbReference type="InterPro" id="IPR008929">
    <property type="entry name" value="Chondroitin_lyas"/>
</dbReference>
<evidence type="ECO:0000313" key="5">
    <source>
        <dbReference type="EMBL" id="EJU00043.1"/>
    </source>
</evidence>
<dbReference type="OMA" id="QWNDTIF"/>
<dbReference type="HOGENOM" id="CLU_008982_1_0_1"/>
<dbReference type="Pfam" id="PF07940">
    <property type="entry name" value="Hepar_II_III_C"/>
    <property type="match status" value="1"/>
</dbReference>
<gene>
    <name evidence="5" type="ORF">DACRYDRAFT_54919</name>
</gene>
<keyword evidence="6" id="KW-1185">Reference proteome</keyword>
<feature type="domain" description="Heparinase II/III-like C-terminal" evidence="4">
    <location>
        <begin position="531"/>
        <end position="710"/>
    </location>
</feature>
<dbReference type="Gene3D" id="1.50.10.100">
    <property type="entry name" value="Chondroitin AC/alginate lyase"/>
    <property type="match status" value="1"/>
</dbReference>
<dbReference type="Gene3D" id="2.70.98.70">
    <property type="match status" value="1"/>
</dbReference>
<feature type="compositionally biased region" description="Gly residues" evidence="2">
    <location>
        <begin position="76"/>
        <end position="98"/>
    </location>
</feature>
<dbReference type="PANTHER" id="PTHR38045:SF1">
    <property type="entry name" value="HEPARINASE II_III-LIKE PROTEIN"/>
    <property type="match status" value="1"/>
</dbReference>
<dbReference type="STRING" id="1858805.M5G8F4"/>
<name>M5G8F4_DACPD</name>
<dbReference type="AlphaFoldDB" id="M5G8F4"/>
<proteinExistence type="predicted"/>
<dbReference type="EMBL" id="JH795868">
    <property type="protein sequence ID" value="EJU00043.1"/>
    <property type="molecule type" value="Genomic_DNA"/>
</dbReference>
<feature type="transmembrane region" description="Helical" evidence="3">
    <location>
        <begin position="39"/>
        <end position="61"/>
    </location>
</feature>
<keyword evidence="3" id="KW-0812">Transmembrane</keyword>
<accession>M5G8F4</accession>
<evidence type="ECO:0000256" key="1">
    <source>
        <dbReference type="ARBA" id="ARBA00004196"/>
    </source>
</evidence>
<evidence type="ECO:0000259" key="4">
    <source>
        <dbReference type="Pfam" id="PF07940"/>
    </source>
</evidence>
<dbReference type="RefSeq" id="XP_040626940.1">
    <property type="nucleotide sequence ID" value="XM_040775292.1"/>
</dbReference>
<keyword evidence="3" id="KW-1133">Transmembrane helix</keyword>
<dbReference type="SUPFAM" id="SSF48230">
    <property type="entry name" value="Chondroitin AC/alginate lyase"/>
    <property type="match status" value="1"/>
</dbReference>
<evidence type="ECO:0000256" key="2">
    <source>
        <dbReference type="SAM" id="MobiDB-lite"/>
    </source>
</evidence>
<organism evidence="5 6">
    <name type="scientific">Dacryopinax primogenitus (strain DJM 731)</name>
    <name type="common">Brown rot fungus</name>
    <dbReference type="NCBI Taxonomy" id="1858805"/>
    <lineage>
        <taxon>Eukaryota</taxon>
        <taxon>Fungi</taxon>
        <taxon>Dikarya</taxon>
        <taxon>Basidiomycota</taxon>
        <taxon>Agaricomycotina</taxon>
        <taxon>Dacrymycetes</taxon>
        <taxon>Dacrymycetales</taxon>
        <taxon>Dacrymycetaceae</taxon>
        <taxon>Dacryopinax</taxon>
    </lineage>
</organism>
<dbReference type="PANTHER" id="PTHR38045">
    <property type="entry name" value="CHROMOSOME 1, WHOLE GENOME SHOTGUN SEQUENCE"/>
    <property type="match status" value="1"/>
</dbReference>
<dbReference type="InterPro" id="IPR012480">
    <property type="entry name" value="Hepar_II_III_C"/>
</dbReference>
<evidence type="ECO:0000256" key="3">
    <source>
        <dbReference type="SAM" id="Phobius"/>
    </source>
</evidence>
<dbReference type="Proteomes" id="UP000030653">
    <property type="component" value="Unassembled WGS sequence"/>
</dbReference>
<evidence type="ECO:0000313" key="6">
    <source>
        <dbReference type="Proteomes" id="UP000030653"/>
    </source>
</evidence>
<dbReference type="OrthoDB" id="3476529at2759"/>
<comment type="subcellular location">
    <subcellularLocation>
        <location evidence="1">Cell envelope</location>
    </subcellularLocation>
</comment>
<keyword evidence="3" id="KW-0472">Membrane</keyword>
<sequence>MRPLSDIRYEQAGKSDPYLHQSSGFYDPASRSKGSKKKWWIIGGILLLLLIIAAIVAGIVVSNANKKNASASSGSSSGGAGGSGGSGSPLSGGQGGPAGAGGVGRFAVATDTYGLPIYPTETNSAVYGAPTFVPPSSDASSNVPSTFPADPWSPGDSPSWIVTRPDRPRLIAPSYKWAALPNMIANDPYLFGWNETIFGNATFYYNEPLTNYSIDGCLSCSGVLDVARQVKVKVKSWAYAYRMTNDSTWVDRIWSELVNAAGNNTDTYFGEEGNNWNYAHFLDTAEFTAAFAIAYDWLYDVWTQPQRDAIMWSILDLGISWGLQAYTNQTFHDSNGWWNAVNGNWNCVCNGGLSLGALAILGDDPTGMAEQMLNYTVPDATANCAMAPSTDGTWSETANYWYFGTTAHAEMTSSLMTATGSDYGMLNANPSFNETALFHIYVTGMTSLFNYGDHGPNKYSTTANGMLLYGSEYNTPVYTLFQRDRFDAAEPWSMFWYDGSVTGGWWDGLPLDHYFDNGLDLWASMRSSWTNNNGTYVAMKSGNHTGHQTHGDLDGGDFVLDFMGQRFAGELGSGDYLSTGYFSSEGQDSQRWLYYRKRTEGQNAIVVGEQNQVANNGPTANFGTTGEAQDYTTTYTIPAGSTAFFTTDLTSTYFNVTSYQRGIRLLNNRRQVLLQDDIVATASVQWRMHTNATITYQDNGTTAILTLEGKVAQVKLLNVPTGTGATFQTLDPVRYASDPPLPTNPQQVDQPNPGVSVLSITFQDAGTYSIQVLFNPQWDDMSASDFVTPPTVPVSQWTVTSHNS</sequence>
<protein>
    <recommendedName>
        <fullName evidence="4">Heparinase II/III-like C-terminal domain-containing protein</fullName>
    </recommendedName>
</protein>